<evidence type="ECO:0000313" key="2">
    <source>
        <dbReference type="EMBL" id="BCA96000.1"/>
    </source>
</evidence>
<name>A0A6F8T778_9GAMM</name>
<keyword evidence="3" id="KW-1185">Reference proteome</keyword>
<dbReference type="Pfam" id="PF01833">
    <property type="entry name" value="TIG"/>
    <property type="match status" value="1"/>
</dbReference>
<organism evidence="2 3">
    <name type="scientific">Legionella antarctica</name>
    <dbReference type="NCBI Taxonomy" id="2708020"/>
    <lineage>
        <taxon>Bacteria</taxon>
        <taxon>Pseudomonadati</taxon>
        <taxon>Pseudomonadota</taxon>
        <taxon>Gammaproteobacteria</taxon>
        <taxon>Legionellales</taxon>
        <taxon>Legionellaceae</taxon>
        <taxon>Legionella</taxon>
    </lineage>
</organism>
<proteinExistence type="predicted"/>
<gene>
    <name evidence="2" type="ORF">TUM19329_23610</name>
</gene>
<protein>
    <recommendedName>
        <fullName evidence="1">IPT/TIG domain-containing protein</fullName>
    </recommendedName>
</protein>
<accession>A0A6F8T778</accession>
<evidence type="ECO:0000259" key="1">
    <source>
        <dbReference type="Pfam" id="PF01833"/>
    </source>
</evidence>
<dbReference type="AlphaFoldDB" id="A0A6F8T778"/>
<evidence type="ECO:0000313" key="3">
    <source>
        <dbReference type="Proteomes" id="UP000502894"/>
    </source>
</evidence>
<sequence length="320" mass="32477">MTETGNTCANVPPGSSCTLTFTPDNTVVPQTNFTIQGTNTSALTAAIAIESGSTLTGINPNSGTASGGVGVTLTGTGLTDATAVTFDGDPATDVHVVDSTTVTAVTPPHVAGVVDVVIETPAGGATLTNGFTYVATELGQSAFGGTIACLNGGLNNLIAATDDNGIDIPWGGSGIAVGTSAGTIDGESNTTAIVDCLTNGIGAGCPPPGTIDENTYAAGICSIYSVDSLGHSPCELGNTCYDDWFLPAGNNTLPSGQLNCLNTNRDEIGGFEPAQYWSSTEDAGQPEDAAWAYIFSFFETSNFKTAEFRVRCVRAFTPLL</sequence>
<dbReference type="CDD" id="cd00102">
    <property type="entry name" value="IPT"/>
    <property type="match status" value="1"/>
</dbReference>
<dbReference type="InterPro" id="IPR014756">
    <property type="entry name" value="Ig_E-set"/>
</dbReference>
<reference evidence="2" key="1">
    <citation type="journal article" date="2020" name="Microbiol. Resour. Announc.">
        <title>Complete Genome Sequence of Novel Psychrotolerant Legionella Strain TUM19329, Isolated from Antarctic Lake Sediment.</title>
        <authorList>
            <person name="Shimada S."/>
            <person name="Nakai R."/>
            <person name="Aoki K."/>
            <person name="Shimoeda N."/>
            <person name="Ohno G."/>
            <person name="Miyazaki Y."/>
            <person name="Kudoh S."/>
            <person name="Imura S."/>
            <person name="Watanabe K."/>
            <person name="Ishii Y."/>
            <person name="Tateda K."/>
        </authorList>
    </citation>
    <scope>NUCLEOTIDE SEQUENCE [LARGE SCALE GENOMIC DNA]</scope>
    <source>
        <strain evidence="2">TUM19329</strain>
    </source>
</reference>
<feature type="domain" description="IPT/TIG" evidence="1">
    <location>
        <begin position="54"/>
        <end position="133"/>
    </location>
</feature>
<dbReference type="EMBL" id="AP022839">
    <property type="protein sequence ID" value="BCA96000.1"/>
    <property type="molecule type" value="Genomic_DNA"/>
</dbReference>
<dbReference type="InterPro" id="IPR013783">
    <property type="entry name" value="Ig-like_fold"/>
</dbReference>
<dbReference type="RefSeq" id="WP_173237449.1">
    <property type="nucleotide sequence ID" value="NZ_AP022839.1"/>
</dbReference>
<dbReference type="Gene3D" id="2.60.40.10">
    <property type="entry name" value="Immunoglobulins"/>
    <property type="match status" value="1"/>
</dbReference>
<dbReference type="InterPro" id="IPR002909">
    <property type="entry name" value="IPT_dom"/>
</dbReference>
<dbReference type="SUPFAM" id="SSF81296">
    <property type="entry name" value="E set domains"/>
    <property type="match status" value="1"/>
</dbReference>
<dbReference type="Proteomes" id="UP000502894">
    <property type="component" value="Chromosome"/>
</dbReference>
<dbReference type="KEGG" id="lant:TUM19329_23610"/>